<accession>A0A9N9GC74</accession>
<name>A0A9N9GC74_9GLOM</name>
<keyword evidence="2" id="KW-1185">Reference proteome</keyword>
<dbReference type="OrthoDB" id="2367938at2759"/>
<dbReference type="AlphaFoldDB" id="A0A9N9GC74"/>
<reference evidence="1" key="1">
    <citation type="submission" date="2021-06" db="EMBL/GenBank/DDBJ databases">
        <authorList>
            <person name="Kallberg Y."/>
            <person name="Tangrot J."/>
            <person name="Rosling A."/>
        </authorList>
    </citation>
    <scope>NUCLEOTIDE SEQUENCE</scope>
    <source>
        <strain evidence="1">AZ414A</strain>
    </source>
</reference>
<dbReference type="Proteomes" id="UP000789706">
    <property type="component" value="Unassembled WGS sequence"/>
</dbReference>
<evidence type="ECO:0000313" key="2">
    <source>
        <dbReference type="Proteomes" id="UP000789706"/>
    </source>
</evidence>
<comment type="caution">
    <text evidence="1">The sequence shown here is derived from an EMBL/GenBank/DDBJ whole genome shotgun (WGS) entry which is preliminary data.</text>
</comment>
<protein>
    <submittedName>
        <fullName evidence="1">541_t:CDS:1</fullName>
    </submittedName>
</protein>
<gene>
    <name evidence="1" type="ORF">DEBURN_LOCUS9464</name>
</gene>
<organism evidence="1 2">
    <name type="scientific">Diversispora eburnea</name>
    <dbReference type="NCBI Taxonomy" id="1213867"/>
    <lineage>
        <taxon>Eukaryota</taxon>
        <taxon>Fungi</taxon>
        <taxon>Fungi incertae sedis</taxon>
        <taxon>Mucoromycota</taxon>
        <taxon>Glomeromycotina</taxon>
        <taxon>Glomeromycetes</taxon>
        <taxon>Diversisporales</taxon>
        <taxon>Diversisporaceae</taxon>
        <taxon>Diversispora</taxon>
    </lineage>
</organism>
<proteinExistence type="predicted"/>
<dbReference type="EMBL" id="CAJVPK010001842">
    <property type="protein sequence ID" value="CAG8599875.1"/>
    <property type="molecule type" value="Genomic_DNA"/>
</dbReference>
<evidence type="ECO:0000313" key="1">
    <source>
        <dbReference type="EMBL" id="CAG8599875.1"/>
    </source>
</evidence>
<sequence>MYAKELKGGSKKVSEWYRIGTQKCNKIWNKFEKVNTSPEPTPQIDILKKPDIAKPDPIEVKRMRKQGEME</sequence>